<keyword evidence="3" id="KW-1185">Reference proteome</keyword>
<sequence>MKAYAFLCVSVAATCAANLAMATERGDTTWPLGVQTVVPALMPSPGETEFYSYTVYYHAGNYKDNSGRSSVPGFNLENYIQAIRLVHTWDYQTESGVRFTSGIIGTGGHVNIKAGGASDSKTGMRQTYISPLNVLYSPAPNLHLLAGVSVFKPLGGYDKNDLANTTPNYTTYISEFALTWFPHPDWEVSLAPTYSFNERNKDTDYRSGNVFNVDYLLGYRFPSMPKLQFGLAGYYTKQMSDDNVSGDNLPGGNRLRKVGVGPQLFYSFNQNTGVVLKWLHETNVKNGPQGDSVWLEAAFPL</sequence>
<dbReference type="RefSeq" id="WP_172833046.1">
    <property type="nucleotide sequence ID" value="NZ_LT629777.1"/>
</dbReference>
<evidence type="ECO:0000313" key="3">
    <source>
        <dbReference type="Proteomes" id="UP000199524"/>
    </source>
</evidence>
<keyword evidence="1" id="KW-0732">Signal</keyword>
<dbReference type="Proteomes" id="UP000199524">
    <property type="component" value="Chromosome I"/>
</dbReference>
<dbReference type="AlphaFoldDB" id="A0A1H1YEN8"/>
<reference evidence="3" key="1">
    <citation type="submission" date="2016-10" db="EMBL/GenBank/DDBJ databases">
        <authorList>
            <person name="Varghese N."/>
            <person name="Submissions S."/>
        </authorList>
    </citation>
    <scope>NUCLEOTIDE SEQUENCE [LARGE SCALE GENOMIC DNA]</scope>
    <source>
        <strain evidence="3">ATCC 23835</strain>
    </source>
</reference>
<dbReference type="EMBL" id="LT629777">
    <property type="protein sequence ID" value="SDT19913.1"/>
    <property type="molecule type" value="Genomic_DNA"/>
</dbReference>
<dbReference type="InterPro" id="IPR025737">
    <property type="entry name" value="FApF"/>
</dbReference>
<evidence type="ECO:0000313" key="2">
    <source>
        <dbReference type="EMBL" id="SDT19913.1"/>
    </source>
</evidence>
<name>A0A1H1YEN8_9PSED</name>
<accession>A0A1H1YEN8</accession>
<organism evidence="2 3">
    <name type="scientific">Pseudomonas asplenii</name>
    <dbReference type="NCBI Taxonomy" id="53407"/>
    <lineage>
        <taxon>Bacteria</taxon>
        <taxon>Pseudomonadati</taxon>
        <taxon>Pseudomonadota</taxon>
        <taxon>Gammaproteobacteria</taxon>
        <taxon>Pseudomonadales</taxon>
        <taxon>Pseudomonadaceae</taxon>
        <taxon>Pseudomonas</taxon>
    </lineage>
</organism>
<evidence type="ECO:0000256" key="1">
    <source>
        <dbReference type="SAM" id="SignalP"/>
    </source>
</evidence>
<dbReference type="GeneID" id="300209280"/>
<protein>
    <submittedName>
        <fullName evidence="2">Uncharacterized conserved protein</fullName>
    </submittedName>
</protein>
<gene>
    <name evidence="2" type="ORF">SAMN05216598_4386</name>
</gene>
<dbReference type="Pfam" id="PF13557">
    <property type="entry name" value="Phenol_MetA_deg"/>
    <property type="match status" value="1"/>
</dbReference>
<proteinExistence type="predicted"/>
<feature type="chain" id="PRO_5009266509" evidence="1">
    <location>
        <begin position="23"/>
        <end position="301"/>
    </location>
</feature>
<feature type="signal peptide" evidence="1">
    <location>
        <begin position="1"/>
        <end position="22"/>
    </location>
</feature>